<dbReference type="OrthoDB" id="2673191at2759"/>
<organism evidence="1 2">
    <name type="scientific">Glomus cerebriforme</name>
    <dbReference type="NCBI Taxonomy" id="658196"/>
    <lineage>
        <taxon>Eukaryota</taxon>
        <taxon>Fungi</taxon>
        <taxon>Fungi incertae sedis</taxon>
        <taxon>Mucoromycota</taxon>
        <taxon>Glomeromycotina</taxon>
        <taxon>Glomeromycetes</taxon>
        <taxon>Glomerales</taxon>
        <taxon>Glomeraceae</taxon>
        <taxon>Glomus</taxon>
    </lineage>
</organism>
<gene>
    <name evidence="1" type="ORF">C1645_828594</name>
</gene>
<dbReference type="AlphaFoldDB" id="A0A397SVZ4"/>
<evidence type="ECO:0000313" key="2">
    <source>
        <dbReference type="Proteomes" id="UP000265703"/>
    </source>
</evidence>
<sequence>MENDDRDDPLSNLSLQDNDELLATKKISKYFSDSPAEETYSYITQQVSLCSADLNNEKSKVMVKQLMDELKLHQDVTLLNKANEAMKIFSRCLILQR</sequence>
<name>A0A397SVZ4_9GLOM</name>
<dbReference type="Proteomes" id="UP000265703">
    <property type="component" value="Unassembled WGS sequence"/>
</dbReference>
<accession>A0A397SVZ4</accession>
<keyword evidence="2" id="KW-1185">Reference proteome</keyword>
<comment type="caution">
    <text evidence="1">The sequence shown here is derived from an EMBL/GenBank/DDBJ whole genome shotgun (WGS) entry which is preliminary data.</text>
</comment>
<proteinExistence type="predicted"/>
<evidence type="ECO:0000313" key="1">
    <source>
        <dbReference type="EMBL" id="RIA86894.1"/>
    </source>
</evidence>
<reference evidence="1 2" key="1">
    <citation type="submission" date="2018-06" db="EMBL/GenBank/DDBJ databases">
        <title>Comparative genomics reveals the genomic features of Rhizophagus irregularis, R. cerebriforme, R. diaphanum and Gigaspora rosea, and their symbiotic lifestyle signature.</title>
        <authorList>
            <person name="Morin E."/>
            <person name="San Clemente H."/>
            <person name="Chen E.C.H."/>
            <person name="De La Providencia I."/>
            <person name="Hainaut M."/>
            <person name="Kuo A."/>
            <person name="Kohler A."/>
            <person name="Murat C."/>
            <person name="Tang N."/>
            <person name="Roy S."/>
            <person name="Loubradou J."/>
            <person name="Henrissat B."/>
            <person name="Grigoriev I.V."/>
            <person name="Corradi N."/>
            <person name="Roux C."/>
            <person name="Martin F.M."/>
        </authorList>
    </citation>
    <scope>NUCLEOTIDE SEQUENCE [LARGE SCALE GENOMIC DNA]</scope>
    <source>
        <strain evidence="1 2">DAOM 227022</strain>
    </source>
</reference>
<dbReference type="EMBL" id="QKYT01000338">
    <property type="protein sequence ID" value="RIA86894.1"/>
    <property type="molecule type" value="Genomic_DNA"/>
</dbReference>
<protein>
    <submittedName>
        <fullName evidence="1">Uncharacterized protein</fullName>
    </submittedName>
</protein>